<accession>A0A811BQQ8</accession>
<sequence>MTALDECALTDMPPEVRLHIVGFLDRARDVAAARIASRLFAGRSAVTMAIEEGAVYTGRLLEAGAPLAIVEQAILARSRPLGRGFIESAVRGGHLDVLRFVCILVEVRGRARPADRLSFVPSPSAPS</sequence>
<evidence type="ECO:0000313" key="2">
    <source>
        <dbReference type="Proteomes" id="UP001253637"/>
    </source>
</evidence>
<organism evidence="1 2">
    <name type="scientific">Pandoravirus japonicus</name>
    <dbReference type="NCBI Taxonomy" id="2823154"/>
    <lineage>
        <taxon>Viruses</taxon>
        <taxon>Pandoravirus</taxon>
    </lineage>
</organism>
<proteinExistence type="predicted"/>
<evidence type="ECO:0008006" key="3">
    <source>
        <dbReference type="Google" id="ProtNLM"/>
    </source>
</evidence>
<dbReference type="Proteomes" id="UP001253637">
    <property type="component" value="Segment"/>
</dbReference>
<dbReference type="EMBL" id="LC625835">
    <property type="protein sequence ID" value="BCU03447.1"/>
    <property type="molecule type" value="Genomic_DNA"/>
</dbReference>
<reference evidence="1" key="1">
    <citation type="submission" date="2021-04" db="EMBL/GenBank/DDBJ databases">
        <title>Draft Genome Sequence of Pandoravirus japonicus, Isolated from the Sabaishi River of Niigata, Japan.</title>
        <authorList>
            <person name="Hosokawa N."/>
            <person name="Takahashi H."/>
            <person name="Aoki K."/>
            <person name="Takemura M."/>
        </authorList>
    </citation>
    <scope>NUCLEOTIDE SEQUENCE</scope>
</reference>
<name>A0A811BQQ8_9VIRU</name>
<protein>
    <recommendedName>
        <fullName evidence="3">Ankyrin repeat domain containing protein</fullName>
    </recommendedName>
</protein>
<evidence type="ECO:0000313" key="1">
    <source>
        <dbReference type="EMBL" id="BCU03447.1"/>
    </source>
</evidence>